<feature type="compositionally biased region" description="Low complexity" evidence="3">
    <location>
        <begin position="395"/>
        <end position="404"/>
    </location>
</feature>
<protein>
    <recommendedName>
        <fullName evidence="4">Chromo domain-containing protein</fullName>
    </recommendedName>
</protein>
<evidence type="ECO:0000256" key="3">
    <source>
        <dbReference type="SAM" id="MobiDB-lite"/>
    </source>
</evidence>
<keyword evidence="2" id="KW-0539">Nucleus</keyword>
<feature type="compositionally biased region" description="Basic and acidic residues" evidence="3">
    <location>
        <begin position="381"/>
        <end position="390"/>
    </location>
</feature>
<dbReference type="AlphaFoldDB" id="A0A061HBR8"/>
<name>A0A061HBR8_9BASI</name>
<feature type="compositionally biased region" description="Low complexity" evidence="3">
    <location>
        <begin position="348"/>
        <end position="363"/>
    </location>
</feature>
<evidence type="ECO:0000313" key="5">
    <source>
        <dbReference type="EMBL" id="EPQ28016.1"/>
    </source>
</evidence>
<dbReference type="InterPro" id="IPR023780">
    <property type="entry name" value="Chromo_domain"/>
</dbReference>
<dbReference type="Pfam" id="PF00385">
    <property type="entry name" value="Chromo"/>
    <property type="match status" value="1"/>
</dbReference>
<dbReference type="HOGENOM" id="CLU_486727_0_0_1"/>
<dbReference type="Gene3D" id="2.40.50.40">
    <property type="match status" value="2"/>
</dbReference>
<dbReference type="eggNOG" id="KOG1911">
    <property type="taxonomic scope" value="Eukaryota"/>
</dbReference>
<dbReference type="InterPro" id="IPR016197">
    <property type="entry name" value="Chromo-like_dom_sf"/>
</dbReference>
<feature type="region of interest" description="Disordered" evidence="3">
    <location>
        <begin position="133"/>
        <end position="210"/>
    </location>
</feature>
<feature type="region of interest" description="Disordered" evidence="3">
    <location>
        <begin position="346"/>
        <end position="463"/>
    </location>
</feature>
<feature type="compositionally biased region" description="Polar residues" evidence="3">
    <location>
        <begin position="157"/>
        <end position="177"/>
    </location>
</feature>
<dbReference type="RefSeq" id="XP_007880060.1">
    <property type="nucleotide sequence ID" value="XM_007881869.1"/>
</dbReference>
<dbReference type="OrthoDB" id="433924at2759"/>
<gene>
    <name evidence="5" type="ORF">PFL1_04343</name>
</gene>
<organism evidence="5 6">
    <name type="scientific">Pseudozyma flocculosa PF-1</name>
    <dbReference type="NCBI Taxonomy" id="1277687"/>
    <lineage>
        <taxon>Eukaryota</taxon>
        <taxon>Fungi</taxon>
        <taxon>Dikarya</taxon>
        <taxon>Basidiomycota</taxon>
        <taxon>Ustilaginomycotina</taxon>
        <taxon>Ustilaginomycetes</taxon>
        <taxon>Ustilaginales</taxon>
        <taxon>Ustilaginaceae</taxon>
        <taxon>Pseudozyma</taxon>
    </lineage>
</organism>
<dbReference type="SUPFAM" id="SSF54160">
    <property type="entry name" value="Chromo domain-like"/>
    <property type="match status" value="1"/>
</dbReference>
<accession>A0A061HBR8</accession>
<feature type="compositionally biased region" description="Low complexity" evidence="3">
    <location>
        <begin position="17"/>
        <end position="36"/>
    </location>
</feature>
<comment type="subcellular location">
    <subcellularLocation>
        <location evidence="1">Nucleus</location>
    </subcellularLocation>
</comment>
<dbReference type="PANTHER" id="PTHR22812">
    <property type="entry name" value="CHROMOBOX PROTEIN"/>
    <property type="match status" value="1"/>
</dbReference>
<feature type="region of interest" description="Disordered" evidence="3">
    <location>
        <begin position="1"/>
        <end position="81"/>
    </location>
</feature>
<evidence type="ECO:0000259" key="4">
    <source>
        <dbReference type="PROSITE" id="PS50013"/>
    </source>
</evidence>
<feature type="domain" description="Chromo" evidence="4">
    <location>
        <begin position="82"/>
        <end position="144"/>
    </location>
</feature>
<evidence type="ECO:0000256" key="2">
    <source>
        <dbReference type="ARBA" id="ARBA00023242"/>
    </source>
</evidence>
<dbReference type="GO" id="GO:0006338">
    <property type="term" value="P:chromatin remodeling"/>
    <property type="evidence" value="ECO:0007669"/>
    <property type="project" value="UniProtKB-ARBA"/>
</dbReference>
<dbReference type="SMART" id="SM00298">
    <property type="entry name" value="CHROMO"/>
    <property type="match status" value="1"/>
</dbReference>
<dbReference type="Proteomes" id="UP000053664">
    <property type="component" value="Unassembled WGS sequence"/>
</dbReference>
<dbReference type="GeneID" id="19318448"/>
<dbReference type="InterPro" id="IPR000953">
    <property type="entry name" value="Chromo/chromo_shadow_dom"/>
</dbReference>
<dbReference type="EMBL" id="KE361636">
    <property type="protein sequence ID" value="EPQ28016.1"/>
    <property type="molecule type" value="Genomic_DNA"/>
</dbReference>
<dbReference type="GO" id="GO:0005634">
    <property type="term" value="C:nucleus"/>
    <property type="evidence" value="ECO:0007669"/>
    <property type="project" value="UniProtKB-SubCell"/>
</dbReference>
<dbReference type="InterPro" id="IPR051219">
    <property type="entry name" value="Heterochromatin_chromo-domain"/>
</dbReference>
<reference evidence="5 6" key="1">
    <citation type="journal article" date="2013" name="Plant Cell">
        <title>The transition from a phytopathogenic smut ancestor to an anamorphic biocontrol agent deciphered by comparative whole-genome analysis.</title>
        <authorList>
            <person name="Lefebvre F."/>
            <person name="Joly D.L."/>
            <person name="Labbe C."/>
            <person name="Teichmann B."/>
            <person name="Linning R."/>
            <person name="Belzile F."/>
            <person name="Bakkeren G."/>
            <person name="Belanger R.R."/>
        </authorList>
    </citation>
    <scope>NUCLEOTIDE SEQUENCE [LARGE SCALE GENOMIC DNA]</scope>
    <source>
        <strain evidence="5 6">PF-1</strain>
    </source>
</reference>
<dbReference type="PROSITE" id="PS50013">
    <property type="entry name" value="CHROMO_2"/>
    <property type="match status" value="1"/>
</dbReference>
<evidence type="ECO:0000256" key="1">
    <source>
        <dbReference type="ARBA" id="ARBA00004123"/>
    </source>
</evidence>
<feature type="compositionally biased region" description="Low complexity" evidence="3">
    <location>
        <begin position="428"/>
        <end position="449"/>
    </location>
</feature>
<proteinExistence type="predicted"/>
<dbReference type="KEGG" id="pfp:PFL1_04343"/>
<sequence>MHEDQLGSVGSSSNRYDPMSAAPAAAPSSDAATAIDVDADGDDYAAANSQLPDADEGAADAAGPIADGGEGAAEGEEEEEEYEIESILSHEVGRFVEGEMAYLVSWKDYGEEHNSWVREADAEGAQDMINEYWAKTPRKEIKKAGPTPKSRKKGGKTQKTQSSLLASNAVSSPSAATSKKRARESVVGTLTRTRGSQGMPAPPAPSTSIHRPAVRGAEELPSRSPSPYEADEMIDAVLEEIANDDSLTPADKVKLKREHMRQVKLEYMKRKYGRIGDWEPIVRHITGIENIGGKLWAYMDFISGDQLGFPVQVVEERCPRVLCRFLLSHVRFKTTDGIVEYLAPTPEPSSAAPAAASAAPSSSVGDGVNGESAARGGKSPSAEREPKPVAEGESEAAAAAAAKATDGAPTGDGNAAPETAPVNGTGGEAAAAVPPEAAATTATATSAPEGLGAPDGAPDDVEMYDGDASIVAEPPASAIFATAPASEPATSAIPSSSMTLAGPESAQTAAAAVVAAETAEVAAEVAEDAAEMANGASLAASAFAPAAFGESSSSSDTIQS</sequence>
<evidence type="ECO:0000313" key="6">
    <source>
        <dbReference type="Proteomes" id="UP000053664"/>
    </source>
</evidence>